<evidence type="ECO:0000256" key="1">
    <source>
        <dbReference type="SAM" id="Phobius"/>
    </source>
</evidence>
<dbReference type="KEGG" id="rhs:A3Q41_00011"/>
<sequence length="287" mass="31887">MSETKYTDAERPIWVPYWPNTLGRLWQAVIAIVAVVAIAIYRGRLEVQGSDNGHTIGSIALLALMACVWIGINDNVIRWGIPVRFVRRVEDHALGSGVCIPPRTAKLWLITVASISVSGMGVALSKSDVFGAAGMPIAGIAIVVLVATLGFRSSVELRLFADGFVRRRRSCMFFFPRTHDILVRWGDVEQYEASTYRTSEKRGSGFTEPVLYVRATGLGIERPRDRLDQPDRMAIRIHLLAAEPNAVLASMKWCTDGPVNRIRMTGYDSPDLLVPPPLRERLELSRS</sequence>
<dbReference type="EMBL" id="CP015220">
    <property type="protein sequence ID" value="AMY26158.1"/>
    <property type="molecule type" value="Genomic_DNA"/>
</dbReference>
<protein>
    <submittedName>
        <fullName evidence="2">Uncharacterized protein</fullName>
    </submittedName>
</protein>
<dbReference type="Proteomes" id="UP000076038">
    <property type="component" value="Chromosome"/>
</dbReference>
<reference evidence="4" key="2">
    <citation type="submission" date="2016-04" db="EMBL/GenBank/DDBJ databases">
        <title>Complete Genome and Plasmid Sequences for Rhodococcus fascians D188 and Draft Sequences for Rhodococcus spp. Isolates PBTS 1 and PBTS 2.</title>
        <authorList>
            <person name="Stamer R."/>
            <person name="Vereecke D."/>
            <person name="Zhang Y."/>
            <person name="Schilkey F."/>
            <person name="Devitt N."/>
            <person name="Randall J."/>
        </authorList>
    </citation>
    <scope>NUCLEOTIDE SEQUENCE [LARGE SCALE GENOMIC DNA]</scope>
    <source>
        <strain evidence="4">PBTS2</strain>
    </source>
</reference>
<dbReference type="PATRIC" id="fig|1653479.3.peg.12"/>
<dbReference type="RefSeq" id="WP_048320098.1">
    <property type="nucleotide sequence ID" value="NZ_CP015220.1"/>
</dbReference>
<dbReference type="AlphaFoldDB" id="A0A143QDS5"/>
<dbReference type="KEGG" id="rhs:A3Q41_04898"/>
<dbReference type="EMBL" id="CP015220">
    <property type="protein sequence ID" value="AMY21343.1"/>
    <property type="molecule type" value="Genomic_DNA"/>
</dbReference>
<feature type="transmembrane region" description="Helical" evidence="1">
    <location>
        <begin position="24"/>
        <end position="41"/>
    </location>
</feature>
<keyword evidence="1" id="KW-1133">Transmembrane helix</keyword>
<evidence type="ECO:0000313" key="3">
    <source>
        <dbReference type="EMBL" id="AMY26158.1"/>
    </source>
</evidence>
<reference evidence="2" key="3">
    <citation type="submission" date="2016-04" db="EMBL/GenBank/DDBJ databases">
        <authorList>
            <person name="Evans L.H."/>
            <person name="Alamgir A."/>
            <person name="Owens N."/>
            <person name="Weber N.D."/>
            <person name="Virtaneva K."/>
            <person name="Barbian K."/>
            <person name="Babar A."/>
            <person name="Rosenke K."/>
        </authorList>
    </citation>
    <scope>NUCLEOTIDE SEQUENCE</scope>
    <source>
        <strain evidence="2">PBTS2</strain>
    </source>
</reference>
<gene>
    <name evidence="2" type="ORF">A3Q41_00011</name>
    <name evidence="3" type="ORF">A3Q41_04898</name>
</gene>
<name>A0A143QDS5_RHOFA</name>
<keyword evidence="1" id="KW-0472">Membrane</keyword>
<organism evidence="2 4">
    <name type="scientific">Rhodococcoides fascians</name>
    <name type="common">Rhodococcus fascians</name>
    <dbReference type="NCBI Taxonomy" id="1828"/>
    <lineage>
        <taxon>Bacteria</taxon>
        <taxon>Bacillati</taxon>
        <taxon>Actinomycetota</taxon>
        <taxon>Actinomycetes</taxon>
        <taxon>Mycobacteriales</taxon>
        <taxon>Nocardiaceae</taxon>
        <taxon>Rhodococcoides</taxon>
    </lineage>
</organism>
<feature type="transmembrane region" description="Helical" evidence="1">
    <location>
        <begin position="129"/>
        <end position="151"/>
    </location>
</feature>
<keyword evidence="4" id="KW-1185">Reference proteome</keyword>
<feature type="transmembrane region" description="Helical" evidence="1">
    <location>
        <begin position="53"/>
        <end position="72"/>
    </location>
</feature>
<evidence type="ECO:0000313" key="2">
    <source>
        <dbReference type="EMBL" id="AMY21343.1"/>
    </source>
</evidence>
<evidence type="ECO:0000313" key="4">
    <source>
        <dbReference type="Proteomes" id="UP000076038"/>
    </source>
</evidence>
<dbReference type="OrthoDB" id="4454187at2"/>
<keyword evidence="1" id="KW-0812">Transmembrane</keyword>
<reference evidence="2 4" key="1">
    <citation type="journal article" date="2016" name="Genome Announc.">
        <title>Complete Genome and Plasmid Sequences for Rhodococcus fascians D188 and Draft Sequences for Rhodococcus Isolates PBTS 1 and PBTS 2.</title>
        <authorList>
            <person name="Stamler R.A."/>
            <person name="Vereecke D."/>
            <person name="Zhang Y."/>
            <person name="Schilkey F."/>
            <person name="Devitt N."/>
            <person name="Randall J.J."/>
        </authorList>
    </citation>
    <scope>NUCLEOTIDE SEQUENCE [LARGE SCALE GENOMIC DNA]</scope>
    <source>
        <strain evidence="2 4">PBTS2</strain>
    </source>
</reference>
<accession>A0A143QDS5</accession>
<proteinExistence type="predicted"/>